<feature type="transmembrane region" description="Helical" evidence="1">
    <location>
        <begin position="66"/>
        <end position="87"/>
    </location>
</feature>
<reference evidence="4 5" key="1">
    <citation type="journal article" date="2016" name="PLoS ONE">
        <title>The Identification of Novel Diagnostic Marker Genes for the Detection of Beer Spoiling Pediococcus damnosus Strains Using the BlAst Diagnostic Gene findEr.</title>
        <authorList>
            <person name="Behr J."/>
            <person name="Geissler A.J."/>
            <person name="Schmid J."/>
            <person name="Zehe A."/>
            <person name="Vogel R.F."/>
        </authorList>
    </citation>
    <scope>NUCLEOTIDE SEQUENCE [LARGE SCALE GENOMIC DNA]</scope>
    <source>
        <strain evidence="2 5">TMW 2.1533</strain>
        <strain evidence="3 4">TMW 2.1535</strain>
    </source>
</reference>
<keyword evidence="4" id="KW-1185">Reference proteome</keyword>
<proteinExistence type="predicted"/>
<feature type="transmembrane region" description="Helical" evidence="1">
    <location>
        <begin position="41"/>
        <end position="59"/>
    </location>
</feature>
<dbReference type="Proteomes" id="UP000076244">
    <property type="component" value="Chromosome"/>
</dbReference>
<dbReference type="EMBL" id="CP012275">
    <property type="protein sequence ID" value="AMV62516.1"/>
    <property type="molecule type" value="Genomic_DNA"/>
</dbReference>
<evidence type="ECO:0000313" key="3">
    <source>
        <dbReference type="EMBL" id="AMV67607.1"/>
    </source>
</evidence>
<sequence length="120" mass="12974">MKTTKLVIGILMLVLAVFIIFQSMAAGMANALEGNIHTSGTNGVLVAFLYIIMGIVYLATRNSKKLGADITNLIFSILILIIGLSGAGNYSDLLIWSWLGFIIGAGFFIWHLSINRKLAV</sequence>
<dbReference type="EMBL" id="CP012288">
    <property type="protein sequence ID" value="AMV67607.1"/>
    <property type="molecule type" value="Genomic_DNA"/>
</dbReference>
<dbReference type="AlphaFoldDB" id="A0A0R2HUM4"/>
<dbReference type="RefSeq" id="WP_046870815.1">
    <property type="nucleotide sequence ID" value="NZ_BAAAXI010000183.1"/>
</dbReference>
<organism evidence="2 5">
    <name type="scientific">Pediococcus damnosus</name>
    <dbReference type="NCBI Taxonomy" id="51663"/>
    <lineage>
        <taxon>Bacteria</taxon>
        <taxon>Bacillati</taxon>
        <taxon>Bacillota</taxon>
        <taxon>Bacilli</taxon>
        <taxon>Lactobacillales</taxon>
        <taxon>Lactobacillaceae</taxon>
        <taxon>Pediococcus</taxon>
    </lineage>
</organism>
<dbReference type="OrthoDB" id="2005058at2"/>
<accession>A0A0R2HUM4</accession>
<dbReference type="Proteomes" id="UP000076405">
    <property type="component" value="Chromosome"/>
</dbReference>
<evidence type="ECO:0000256" key="1">
    <source>
        <dbReference type="SAM" id="Phobius"/>
    </source>
</evidence>
<keyword evidence="1" id="KW-0812">Transmembrane</keyword>
<feature type="transmembrane region" description="Helical" evidence="1">
    <location>
        <begin position="93"/>
        <end position="114"/>
    </location>
</feature>
<dbReference type="GeneID" id="57276079"/>
<evidence type="ECO:0000313" key="4">
    <source>
        <dbReference type="Proteomes" id="UP000076244"/>
    </source>
</evidence>
<keyword evidence="1" id="KW-0472">Membrane</keyword>
<evidence type="ECO:0000313" key="2">
    <source>
        <dbReference type="EMBL" id="AMV62516.1"/>
    </source>
</evidence>
<gene>
    <name evidence="2" type="ORF">ADU70_1022</name>
    <name evidence="3" type="ORF">ADU72_1682</name>
</gene>
<evidence type="ECO:0000313" key="5">
    <source>
        <dbReference type="Proteomes" id="UP000076405"/>
    </source>
</evidence>
<keyword evidence="1" id="KW-1133">Transmembrane helix</keyword>
<protein>
    <submittedName>
        <fullName evidence="2">Membrane protein</fullName>
    </submittedName>
</protein>
<name>A0A0R2HUM4_9LACO</name>
<dbReference type="KEGG" id="pdm:ADU72_1682"/>